<dbReference type="EMBL" id="CP002685">
    <property type="protein sequence ID" value="ANM63277.1"/>
    <property type="molecule type" value="Genomic_DNA"/>
</dbReference>
<feature type="chain" id="PRO_5030032340" description="Transmembrane protein" evidence="1">
    <location>
        <begin position="21"/>
        <end position="74"/>
    </location>
</feature>
<dbReference type="OMA" id="PSLCHNR"/>
<organism evidence="3 4">
    <name type="scientific">Arabidopsis thaliana</name>
    <name type="common">Mouse-ear cress</name>
    <dbReference type="NCBI Taxonomy" id="3702"/>
    <lineage>
        <taxon>Eukaryota</taxon>
        <taxon>Viridiplantae</taxon>
        <taxon>Streptophyta</taxon>
        <taxon>Embryophyta</taxon>
        <taxon>Tracheophyta</taxon>
        <taxon>Spermatophyta</taxon>
        <taxon>Magnoliopsida</taxon>
        <taxon>eudicotyledons</taxon>
        <taxon>Gunneridae</taxon>
        <taxon>Pentapetalae</taxon>
        <taxon>rosids</taxon>
        <taxon>malvids</taxon>
        <taxon>Brassicales</taxon>
        <taxon>Brassicaceae</taxon>
        <taxon>Camelineae</taxon>
        <taxon>Arabidopsis</taxon>
    </lineage>
</organism>
<dbReference type="TAIR" id="AT2G25125"/>
<reference evidence="3 4" key="1">
    <citation type="journal article" date="1999" name="Nature">
        <title>Sequence and analysis of chromosome 2 of the plant Arabidopsis thaliana.</title>
        <authorList>
            <person name="Lin X."/>
            <person name="Kaul S."/>
            <person name="Rounsley S."/>
            <person name="Shea T.P."/>
            <person name="Benito M.I."/>
            <person name="Town C.D."/>
            <person name="Fujii C.Y."/>
            <person name="Mason T."/>
            <person name="Bowman C.L."/>
            <person name="Barnstead M."/>
            <person name="Feldblyum T.V."/>
            <person name="Buell C.R."/>
            <person name="Ketchum K.A."/>
            <person name="Lee J."/>
            <person name="Ronning C.M."/>
            <person name="Koo H.L."/>
            <person name="Moffat K.S."/>
            <person name="Cronin L.A."/>
            <person name="Shen M."/>
            <person name="Pai G."/>
            <person name="Van Aken S."/>
            <person name="Umayam L."/>
            <person name="Tallon L.J."/>
            <person name="Gill J.E."/>
            <person name="Adams M.D."/>
            <person name="Carrera A.J."/>
            <person name="Creasy T.H."/>
            <person name="Goodman H.M."/>
            <person name="Somerville C.R."/>
            <person name="Copenhaver G.P."/>
            <person name="Preuss D."/>
            <person name="Nierman W.C."/>
            <person name="White O."/>
            <person name="Eisen J.A."/>
            <person name="Salzberg S.L."/>
            <person name="Fraser C.M."/>
            <person name="Venter J.C."/>
        </authorList>
    </citation>
    <scope>NUCLEOTIDE SEQUENCE [LARGE SCALE GENOMIC DNA]</scope>
    <source>
        <strain evidence="4">cv. Columbia</strain>
    </source>
</reference>
<evidence type="ECO:0000256" key="1">
    <source>
        <dbReference type="SAM" id="SignalP"/>
    </source>
</evidence>
<evidence type="ECO:0008006" key="5">
    <source>
        <dbReference type="Google" id="ProtNLM"/>
    </source>
</evidence>
<dbReference type="InParanoid" id="A0A1P8B314"/>
<evidence type="ECO:0000313" key="4">
    <source>
        <dbReference type="Proteomes" id="UP000006548"/>
    </source>
</evidence>
<protein>
    <recommendedName>
        <fullName evidence="5">Transmembrane protein</fullName>
    </recommendedName>
</protein>
<keyword evidence="1" id="KW-0732">Signal</keyword>
<dbReference type="GeneID" id="28718304"/>
<dbReference type="KEGG" id="ath:AT2G25125"/>
<proteinExistence type="predicted"/>
<name>A0A1P8B314_ARATH</name>
<gene>
    <name evidence="2 3" type="ordered locus">At2g25125</name>
</gene>
<keyword evidence="4" id="KW-1185">Reference proteome</keyword>
<dbReference type="AlphaFoldDB" id="A0A1P8B314"/>
<dbReference type="RefSeq" id="NP_001325376.1">
    <property type="nucleotide sequence ID" value="NM_001335974.1"/>
</dbReference>
<dbReference type="Proteomes" id="UP000006548">
    <property type="component" value="Chromosome 2"/>
</dbReference>
<sequence length="74" mass="8476">MWRFILVMCLLALVERGTSGKLPIWEKELGRLQGLHNQLQRGPVPPSEPSLCHNRLNHLSHPEVYSSQTYVLCP</sequence>
<reference evidence="4" key="2">
    <citation type="journal article" date="2017" name="Plant J.">
        <title>Araport11: a complete reannotation of the Arabidopsis thaliana reference genome.</title>
        <authorList>
            <person name="Cheng C.Y."/>
            <person name="Krishnakumar V."/>
            <person name="Chan A.P."/>
            <person name="Thibaud-Nissen F."/>
            <person name="Schobel S."/>
            <person name="Town C.D."/>
        </authorList>
    </citation>
    <scope>GENOME REANNOTATION</scope>
    <source>
        <strain evidence="4">cv. Columbia</strain>
    </source>
</reference>
<evidence type="ECO:0000313" key="3">
    <source>
        <dbReference type="EMBL" id="ANM63277.1"/>
    </source>
</evidence>
<dbReference type="Araport" id="AT2G25125"/>
<evidence type="ECO:0000313" key="2">
    <source>
        <dbReference type="Araport" id="AT2G25125"/>
    </source>
</evidence>
<feature type="signal peptide" evidence="1">
    <location>
        <begin position="1"/>
        <end position="20"/>
    </location>
</feature>
<accession>A0A1P8B314</accession>
<dbReference type="OrthoDB" id="1722681at2759"/>